<dbReference type="EMBL" id="JASJQH010000129">
    <property type="protein sequence ID" value="KAK9766735.1"/>
    <property type="molecule type" value="Genomic_DNA"/>
</dbReference>
<accession>A0ABR2WZ42</accession>
<dbReference type="PANTHER" id="PTHR28026">
    <property type="entry name" value="DUF962 DOMAIN PROTEIN (AFU_ORTHOLOGUE AFUA_8G05310)"/>
    <property type="match status" value="1"/>
</dbReference>
<keyword evidence="1" id="KW-0812">Transmembrane</keyword>
<evidence type="ECO:0008006" key="4">
    <source>
        <dbReference type="Google" id="ProtNLM"/>
    </source>
</evidence>
<feature type="transmembrane region" description="Helical" evidence="1">
    <location>
        <begin position="63"/>
        <end position="86"/>
    </location>
</feature>
<protein>
    <recommendedName>
        <fullName evidence="4">DUF962 domain-containing protein</fullName>
    </recommendedName>
</protein>
<reference evidence="2 3" key="1">
    <citation type="submission" date="2023-04" db="EMBL/GenBank/DDBJ databases">
        <title>Genome of Basidiobolus ranarum AG-B5.</title>
        <authorList>
            <person name="Stajich J.E."/>
            <person name="Carter-House D."/>
            <person name="Gryganskyi A."/>
        </authorList>
    </citation>
    <scope>NUCLEOTIDE SEQUENCE [LARGE SCALE GENOMIC DNA]</scope>
    <source>
        <strain evidence="2 3">AG-B5</strain>
    </source>
</reference>
<dbReference type="PANTHER" id="PTHR28026:SF9">
    <property type="entry name" value="2-HYDROXY-PALMITIC ACID DIOXYGENASE MPO1"/>
    <property type="match status" value="1"/>
</dbReference>
<comment type="caution">
    <text evidence="2">The sequence shown here is derived from an EMBL/GenBank/DDBJ whole genome shotgun (WGS) entry which is preliminary data.</text>
</comment>
<organism evidence="2 3">
    <name type="scientific">Basidiobolus ranarum</name>
    <dbReference type="NCBI Taxonomy" id="34480"/>
    <lineage>
        <taxon>Eukaryota</taxon>
        <taxon>Fungi</taxon>
        <taxon>Fungi incertae sedis</taxon>
        <taxon>Zoopagomycota</taxon>
        <taxon>Entomophthoromycotina</taxon>
        <taxon>Basidiobolomycetes</taxon>
        <taxon>Basidiobolales</taxon>
        <taxon>Basidiobolaceae</taxon>
        <taxon>Basidiobolus</taxon>
    </lineage>
</organism>
<sequence length="192" mass="22382">MSRYLDFEKQFIFYGQHHANRVNIVSHVVGIPLLMWSGFALTVKLGPLFHLDFLGPQPVPVHLPWFAVLAYMSFYMLLEPVAAIFYSPVLLCTAYYSLRFSNALPNYFQWALFLHLGCWGLQLFTHRFFEKQPLNLRDNLIHVLLFSPFFVFLEILFALGYRPALQSRMQIAVGKAVYAEQKKKNMTNGKRQ</sequence>
<evidence type="ECO:0000256" key="1">
    <source>
        <dbReference type="SAM" id="Phobius"/>
    </source>
</evidence>
<dbReference type="Pfam" id="PF06127">
    <property type="entry name" value="Mpo1-like"/>
    <property type="match status" value="1"/>
</dbReference>
<keyword evidence="1" id="KW-0472">Membrane</keyword>
<dbReference type="InterPro" id="IPR009305">
    <property type="entry name" value="Mpo1-like"/>
</dbReference>
<feature type="transmembrane region" description="Helical" evidence="1">
    <location>
        <begin position="21"/>
        <end position="43"/>
    </location>
</feature>
<evidence type="ECO:0000313" key="2">
    <source>
        <dbReference type="EMBL" id="KAK9766735.1"/>
    </source>
</evidence>
<evidence type="ECO:0000313" key="3">
    <source>
        <dbReference type="Proteomes" id="UP001479436"/>
    </source>
</evidence>
<feature type="transmembrane region" description="Helical" evidence="1">
    <location>
        <begin position="107"/>
        <end position="129"/>
    </location>
</feature>
<keyword evidence="3" id="KW-1185">Reference proteome</keyword>
<dbReference type="Proteomes" id="UP001479436">
    <property type="component" value="Unassembled WGS sequence"/>
</dbReference>
<proteinExistence type="predicted"/>
<name>A0ABR2WZ42_9FUNG</name>
<keyword evidence="1" id="KW-1133">Transmembrane helix</keyword>
<gene>
    <name evidence="2" type="ORF">K7432_003963</name>
</gene>
<feature type="transmembrane region" description="Helical" evidence="1">
    <location>
        <begin position="141"/>
        <end position="161"/>
    </location>
</feature>